<feature type="region of interest" description="Disordered" evidence="1">
    <location>
        <begin position="1"/>
        <end position="108"/>
    </location>
</feature>
<dbReference type="OrthoDB" id="3219396at2759"/>
<dbReference type="Proteomes" id="UP001153678">
    <property type="component" value="Unassembled WGS sequence"/>
</dbReference>
<proteinExistence type="predicted"/>
<dbReference type="SMART" id="SM00256">
    <property type="entry name" value="FBOX"/>
    <property type="match status" value="1"/>
</dbReference>
<feature type="compositionally biased region" description="Low complexity" evidence="1">
    <location>
        <begin position="40"/>
        <end position="53"/>
    </location>
</feature>
<dbReference type="AlphaFoldDB" id="A0A9W4SL33"/>
<dbReference type="SUPFAM" id="SSF81383">
    <property type="entry name" value="F-box domain"/>
    <property type="match status" value="1"/>
</dbReference>
<dbReference type="PROSITE" id="PS50181">
    <property type="entry name" value="FBOX"/>
    <property type="match status" value="1"/>
</dbReference>
<feature type="domain" description="F-box" evidence="2">
    <location>
        <begin position="280"/>
        <end position="326"/>
    </location>
</feature>
<name>A0A9W4SL33_9GLOM</name>
<accession>A0A9W4SL33</accession>
<organism evidence="3 4">
    <name type="scientific">Funneliformis geosporum</name>
    <dbReference type="NCBI Taxonomy" id="1117311"/>
    <lineage>
        <taxon>Eukaryota</taxon>
        <taxon>Fungi</taxon>
        <taxon>Fungi incertae sedis</taxon>
        <taxon>Mucoromycota</taxon>
        <taxon>Glomeromycotina</taxon>
        <taxon>Glomeromycetes</taxon>
        <taxon>Glomerales</taxon>
        <taxon>Glomeraceae</taxon>
        <taxon>Funneliformis</taxon>
    </lineage>
</organism>
<dbReference type="EMBL" id="CAMKVN010001013">
    <property type="protein sequence ID" value="CAI2173052.1"/>
    <property type="molecule type" value="Genomic_DNA"/>
</dbReference>
<feature type="compositionally biased region" description="Polar residues" evidence="1">
    <location>
        <begin position="1"/>
        <end position="22"/>
    </location>
</feature>
<reference evidence="3" key="1">
    <citation type="submission" date="2022-08" db="EMBL/GenBank/DDBJ databases">
        <authorList>
            <person name="Kallberg Y."/>
            <person name="Tangrot J."/>
            <person name="Rosling A."/>
        </authorList>
    </citation>
    <scope>NUCLEOTIDE SEQUENCE</scope>
    <source>
        <strain evidence="3">Wild A</strain>
    </source>
</reference>
<dbReference type="Pfam" id="PF12937">
    <property type="entry name" value="F-box-like"/>
    <property type="match status" value="1"/>
</dbReference>
<keyword evidence="4" id="KW-1185">Reference proteome</keyword>
<comment type="caution">
    <text evidence="3">The sequence shown here is derived from an EMBL/GenBank/DDBJ whole genome shotgun (WGS) entry which is preliminary data.</text>
</comment>
<evidence type="ECO:0000259" key="2">
    <source>
        <dbReference type="PROSITE" id="PS50181"/>
    </source>
</evidence>
<sequence>MDFKQLKSNPTLKMNDSSSFTPNKPIATHGLLLTRQKLNSSSKMSSSVEPSKLSNDDANSIDSNEIAAGGLGETNSTVVNDTETKQSESNVIEAENNNEQISPLNNDGIIENNKSVEVYHSNDTPPNTSARKSSTVSINRFSSAQPSPSALQPYIINDVDEGKKQDGIDVSTIPSNSTSLPTTEIADAKILENMAISNSTVVDSRMVDQSTESTERDGEIVVAKDDSGNKTNKSILKKWKRKVKSSVKKAIRIPRLGRSVNLHMSQSPTVQLLKKSIPGYDGFAKVPHEIMINIMDNLEVNDVLSLSMVNRKLRAHTHDNYLWRQILLSQYGEIAIQNHQDRLLINNHRKGKWKRTKNKQISSVPDWKKVYMRLSTVKVKTKTAFSRGRPGTFYRYRYFDHKENEPSNRMKQKQRSFNIEITISNVPPGIYDIIWRMKIDKSTERPIVNFSTDIWLRHDIYLNSYEREAKYKYSPDPEELVKVFDKGWFHFRLPYQIEISKIENSEDRRYQVHTGIKCYTENITKSSSVKGPFSVEYVCLRPHIPYDDCPINNNENSSAVQNNSSCINSVNGCEMNTKRNSFGNLKKNKRLSKILCVA</sequence>
<dbReference type="InterPro" id="IPR036047">
    <property type="entry name" value="F-box-like_dom_sf"/>
</dbReference>
<gene>
    <name evidence="3" type="ORF">FWILDA_LOCUS5889</name>
</gene>
<evidence type="ECO:0000256" key="1">
    <source>
        <dbReference type="SAM" id="MobiDB-lite"/>
    </source>
</evidence>
<evidence type="ECO:0000313" key="4">
    <source>
        <dbReference type="Proteomes" id="UP001153678"/>
    </source>
</evidence>
<dbReference type="Gene3D" id="1.20.1280.50">
    <property type="match status" value="1"/>
</dbReference>
<evidence type="ECO:0000313" key="3">
    <source>
        <dbReference type="EMBL" id="CAI2173052.1"/>
    </source>
</evidence>
<dbReference type="InterPro" id="IPR001810">
    <property type="entry name" value="F-box_dom"/>
</dbReference>
<feature type="compositionally biased region" description="Polar residues" evidence="1">
    <location>
        <begin position="73"/>
        <end position="105"/>
    </location>
</feature>
<protein>
    <submittedName>
        <fullName evidence="3">17748_t:CDS:1</fullName>
    </submittedName>
</protein>